<name>F9SPB6_VIBOR</name>
<evidence type="ECO:0000313" key="1">
    <source>
        <dbReference type="EMBL" id="EGU52841.1"/>
    </source>
</evidence>
<dbReference type="RefSeq" id="WP_004416596.1">
    <property type="nucleotide sequence ID" value="NZ_ACZV01000004.1"/>
</dbReference>
<evidence type="ECO:0000313" key="2">
    <source>
        <dbReference type="Proteomes" id="UP000002817"/>
    </source>
</evidence>
<dbReference type="STRING" id="675816.VIA_001175"/>
<dbReference type="OrthoDB" id="5829553at2"/>
<gene>
    <name evidence="1" type="ORF">VIOR3934_08601</name>
</gene>
<proteinExistence type="predicted"/>
<dbReference type="eggNOG" id="ENOG5031NBP">
    <property type="taxonomic scope" value="Bacteria"/>
</dbReference>
<protein>
    <recommendedName>
        <fullName evidence="3">Transmembrane protein</fullName>
    </recommendedName>
</protein>
<comment type="caution">
    <text evidence="1">The sequence shown here is derived from an EMBL/GenBank/DDBJ whole genome shotgun (WGS) entry which is preliminary data.</text>
</comment>
<dbReference type="EMBL" id="AFWH01000011">
    <property type="protein sequence ID" value="EGU52841.1"/>
    <property type="molecule type" value="Genomic_DNA"/>
</dbReference>
<evidence type="ECO:0008006" key="3">
    <source>
        <dbReference type="Google" id="ProtNLM"/>
    </source>
</evidence>
<accession>F9SPB6</accession>
<organism evidence="1 2">
    <name type="scientific">Vibrio orientalis CIP 102891 = ATCC 33934</name>
    <dbReference type="NCBI Taxonomy" id="675816"/>
    <lineage>
        <taxon>Bacteria</taxon>
        <taxon>Pseudomonadati</taxon>
        <taxon>Pseudomonadota</taxon>
        <taxon>Gammaproteobacteria</taxon>
        <taxon>Vibrionales</taxon>
        <taxon>Vibrionaceae</taxon>
        <taxon>Vibrio</taxon>
        <taxon>Vibrio oreintalis group</taxon>
    </lineage>
</organism>
<dbReference type="AlphaFoldDB" id="F9SPB6"/>
<dbReference type="Proteomes" id="UP000002817">
    <property type="component" value="Unassembled WGS sequence"/>
</dbReference>
<dbReference type="InterPro" id="IPR025293">
    <property type="entry name" value="YfiR/HmsC-like"/>
</dbReference>
<reference evidence="1 2" key="1">
    <citation type="journal article" date="2012" name="Int. J. Syst. Evol. Microbiol.">
        <title>Vibrio caribbeanicus sp. nov., isolated from the marine sponge Scleritoderma cyanea.</title>
        <authorList>
            <person name="Hoffmann M."/>
            <person name="Monday S.R."/>
            <person name="Allard M.W."/>
            <person name="Strain E.A."/>
            <person name="Whittaker P."/>
            <person name="Naum M."/>
            <person name="McCarthy P.J."/>
            <person name="Lopez J.V."/>
            <person name="Fischer M."/>
            <person name="Brown E.W."/>
        </authorList>
    </citation>
    <scope>NUCLEOTIDE SEQUENCE [LARGE SCALE GENOMIC DNA]</scope>
    <source>
        <strain evidence="2">CIP 102891 / ATCC 33934</strain>
    </source>
</reference>
<dbReference type="PATRIC" id="fig|675816.5.peg.789"/>
<sequence length="165" mass="18791">MLINRLWSRLLILFVVFGLSTPAWSKYTPEQVKAVYLYRIVTFIQWDKELEMNRINICVADDSEIQKILVQITRGKQVRNKPLNITNADCDVLYISERSNFNLLEGVPKGTVTIGGMKQFTRDGGAIELVEKQGKIKPKVNLNNISGYRLSSNFLRVAEIEGGKQ</sequence>
<dbReference type="Pfam" id="PF13689">
    <property type="entry name" value="DUF4154"/>
    <property type="match status" value="1"/>
</dbReference>